<evidence type="ECO:0000313" key="9">
    <source>
        <dbReference type="Proteomes" id="UP001180536"/>
    </source>
</evidence>
<dbReference type="PROSITE" id="PS51892">
    <property type="entry name" value="SUBTILASE"/>
    <property type="match status" value="1"/>
</dbReference>
<feature type="active site" description="Charge relay system" evidence="5">
    <location>
        <position position="214"/>
    </location>
</feature>
<organism evidence="8 9">
    <name type="scientific">Pelomonas aquatica</name>
    <dbReference type="NCBI Taxonomy" id="431058"/>
    <lineage>
        <taxon>Bacteria</taxon>
        <taxon>Pseudomonadati</taxon>
        <taxon>Pseudomonadota</taxon>
        <taxon>Betaproteobacteria</taxon>
        <taxon>Burkholderiales</taxon>
        <taxon>Sphaerotilaceae</taxon>
        <taxon>Roseateles</taxon>
    </lineage>
</organism>
<gene>
    <name evidence="8" type="ORF">J2X16_002320</name>
</gene>
<dbReference type="RefSeq" id="WP_310344665.1">
    <property type="nucleotide sequence ID" value="NZ_JAVDXQ010000003.1"/>
</dbReference>
<evidence type="ECO:0000256" key="6">
    <source>
        <dbReference type="SAM" id="SignalP"/>
    </source>
</evidence>
<dbReference type="InterPro" id="IPR050131">
    <property type="entry name" value="Peptidase_S8_subtilisin-like"/>
</dbReference>
<dbReference type="GO" id="GO:0008233">
    <property type="term" value="F:peptidase activity"/>
    <property type="evidence" value="ECO:0007669"/>
    <property type="project" value="UniProtKB-KW"/>
</dbReference>
<feature type="chain" id="PRO_5046432325" evidence="6">
    <location>
        <begin position="20"/>
        <end position="433"/>
    </location>
</feature>
<protein>
    <submittedName>
        <fullName evidence="8">Subtilisin family serine protease</fullName>
    </submittedName>
</protein>
<sequence length="433" mass="44458">MKTFLVLSMAAALSLPAQAQLRLPQLPQLPGVSRLPGVVDRVLPAPLPELLSSTTQLLDLRLTTVRDLLNRHPDLIEADPAGEPIRRRELVLVSPNDAALAAAAALGLTRLREEAWPELDLREVVLRVPAGLDTADALARLRAAQPDLQADFNHLYSRSGAVAAGAAGAAAAAAPRGPVRVGLIDGGVDRRHAAMRRVAGGSFGCGGAAVPSEHGTAVASLLVGRDRGFAGALAQAELFAADVYCDKPDGGSAEEVVRSLAWMARERVAVVNVSLVGPQNRLLAQGVASLVQRGHLLVAAVGNDGPAAPPLYPAAYAGVIGVTGVNASRRVLPEAAQGPQVMWAAPGAEMAVARSGGGYGVARGTSFAAPLVAGLLAAELREPDVAAAAAAVERLAATAVDLGGPGRDPVYGRGLVAEDLRVVPEQLQARQAR</sequence>
<reference evidence="8 9" key="1">
    <citation type="submission" date="2023-07" db="EMBL/GenBank/DDBJ databases">
        <title>Sorghum-associated microbial communities from plants grown in Nebraska, USA.</title>
        <authorList>
            <person name="Schachtman D."/>
        </authorList>
    </citation>
    <scope>NUCLEOTIDE SEQUENCE [LARGE SCALE GENOMIC DNA]</scope>
    <source>
        <strain evidence="8 9">BE310</strain>
    </source>
</reference>
<dbReference type="Proteomes" id="UP001180536">
    <property type="component" value="Unassembled WGS sequence"/>
</dbReference>
<comment type="similarity">
    <text evidence="1 5">Belongs to the peptidase S8 family.</text>
</comment>
<evidence type="ECO:0000313" key="8">
    <source>
        <dbReference type="EMBL" id="MDR7296973.1"/>
    </source>
</evidence>
<dbReference type="EMBL" id="JAVDXQ010000003">
    <property type="protein sequence ID" value="MDR7296973.1"/>
    <property type="molecule type" value="Genomic_DNA"/>
</dbReference>
<evidence type="ECO:0000256" key="1">
    <source>
        <dbReference type="ARBA" id="ARBA00011073"/>
    </source>
</evidence>
<feature type="domain" description="Peptidase S8/S53" evidence="7">
    <location>
        <begin position="180"/>
        <end position="414"/>
    </location>
</feature>
<evidence type="ECO:0000256" key="2">
    <source>
        <dbReference type="ARBA" id="ARBA00022670"/>
    </source>
</evidence>
<proteinExistence type="inferred from homology"/>
<dbReference type="GO" id="GO:0006508">
    <property type="term" value="P:proteolysis"/>
    <property type="evidence" value="ECO:0007669"/>
    <property type="project" value="UniProtKB-KW"/>
</dbReference>
<dbReference type="InterPro" id="IPR015500">
    <property type="entry name" value="Peptidase_S8_subtilisin-rel"/>
</dbReference>
<dbReference type="CDD" id="cd05561">
    <property type="entry name" value="Peptidases_S8_4"/>
    <property type="match status" value="1"/>
</dbReference>
<dbReference type="SUPFAM" id="SSF52743">
    <property type="entry name" value="Subtilisin-like"/>
    <property type="match status" value="1"/>
</dbReference>
<feature type="signal peptide" evidence="6">
    <location>
        <begin position="1"/>
        <end position="19"/>
    </location>
</feature>
<keyword evidence="9" id="KW-1185">Reference proteome</keyword>
<evidence type="ECO:0000256" key="4">
    <source>
        <dbReference type="ARBA" id="ARBA00022825"/>
    </source>
</evidence>
<dbReference type="InterPro" id="IPR023828">
    <property type="entry name" value="Peptidase_S8_Ser-AS"/>
</dbReference>
<accession>A0ABU1Z8M5</accession>
<keyword evidence="2 5" id="KW-0645">Protease</keyword>
<comment type="caution">
    <text evidence="8">The sequence shown here is derived from an EMBL/GenBank/DDBJ whole genome shotgun (WGS) entry which is preliminary data.</text>
</comment>
<dbReference type="PANTHER" id="PTHR43806:SF11">
    <property type="entry name" value="CEREVISIN-RELATED"/>
    <property type="match status" value="1"/>
</dbReference>
<evidence type="ECO:0000256" key="5">
    <source>
        <dbReference type="PROSITE-ProRule" id="PRU01240"/>
    </source>
</evidence>
<evidence type="ECO:0000259" key="7">
    <source>
        <dbReference type="Pfam" id="PF00082"/>
    </source>
</evidence>
<keyword evidence="4 5" id="KW-0720">Serine protease</keyword>
<dbReference type="InterPro" id="IPR000209">
    <property type="entry name" value="Peptidase_S8/S53_dom"/>
</dbReference>
<name>A0ABU1Z8M5_9BURK</name>
<evidence type="ECO:0000256" key="3">
    <source>
        <dbReference type="ARBA" id="ARBA00022801"/>
    </source>
</evidence>
<dbReference type="Pfam" id="PF00082">
    <property type="entry name" value="Peptidase_S8"/>
    <property type="match status" value="1"/>
</dbReference>
<dbReference type="PANTHER" id="PTHR43806">
    <property type="entry name" value="PEPTIDASE S8"/>
    <property type="match status" value="1"/>
</dbReference>
<dbReference type="PRINTS" id="PR00723">
    <property type="entry name" value="SUBTILISIN"/>
</dbReference>
<dbReference type="Gene3D" id="3.40.50.200">
    <property type="entry name" value="Peptidase S8/S53 domain"/>
    <property type="match status" value="1"/>
</dbReference>
<feature type="active site" description="Charge relay system" evidence="5">
    <location>
        <position position="185"/>
    </location>
</feature>
<keyword evidence="3 5" id="KW-0378">Hydrolase</keyword>
<feature type="active site" description="Charge relay system" evidence="5">
    <location>
        <position position="366"/>
    </location>
</feature>
<keyword evidence="6" id="KW-0732">Signal</keyword>
<dbReference type="InterPro" id="IPR036852">
    <property type="entry name" value="Peptidase_S8/S53_dom_sf"/>
</dbReference>
<dbReference type="PROSITE" id="PS00138">
    <property type="entry name" value="SUBTILASE_SER"/>
    <property type="match status" value="1"/>
</dbReference>